<dbReference type="PIRSF" id="PIRSF026760">
    <property type="entry name" value="UCP026760"/>
    <property type="match status" value="1"/>
</dbReference>
<evidence type="ECO:0000259" key="1">
    <source>
        <dbReference type="Pfam" id="PF07755"/>
    </source>
</evidence>
<dbReference type="PANTHER" id="PTHR40690">
    <property type="entry name" value="GLL3100 PROTEIN"/>
    <property type="match status" value="1"/>
</dbReference>
<dbReference type="InterPro" id="IPR027417">
    <property type="entry name" value="P-loop_NTPase"/>
</dbReference>
<dbReference type="Pfam" id="PF17396">
    <property type="entry name" value="DUF1611_N"/>
    <property type="match status" value="1"/>
</dbReference>
<dbReference type="EMBL" id="JAHHHV010000064">
    <property type="protein sequence ID" value="MBW4465841.1"/>
    <property type="molecule type" value="Genomic_DNA"/>
</dbReference>
<dbReference type="AlphaFoldDB" id="A0A951U4V7"/>
<protein>
    <submittedName>
        <fullName evidence="3">DUF1611 domain-containing protein</fullName>
    </submittedName>
</protein>
<feature type="domain" description="D-glutamate N-acetyltransferase-like C-terminal" evidence="1">
    <location>
        <begin position="140"/>
        <end position="341"/>
    </location>
</feature>
<accession>A0A951U4V7</accession>
<comment type="caution">
    <text evidence="3">The sequence shown here is derived from an EMBL/GenBank/DDBJ whole genome shotgun (WGS) entry which is preliminary data.</text>
</comment>
<proteinExistence type="predicted"/>
<dbReference type="Gene3D" id="3.40.50.300">
    <property type="entry name" value="P-loop containing nucleotide triphosphate hydrolases"/>
    <property type="match status" value="1"/>
</dbReference>
<dbReference type="Gene3D" id="3.40.50.720">
    <property type="entry name" value="NAD(P)-binding Rossmann-like Domain"/>
    <property type="match status" value="1"/>
</dbReference>
<dbReference type="PANTHER" id="PTHR40690:SF1">
    <property type="entry name" value="DUF1611 DOMAIN-CONTAINING PROTEIN"/>
    <property type="match status" value="1"/>
</dbReference>
<dbReference type="SUPFAM" id="SSF52540">
    <property type="entry name" value="P-loop containing nucleoside triphosphate hydrolases"/>
    <property type="match status" value="1"/>
</dbReference>
<reference evidence="3" key="2">
    <citation type="journal article" date="2022" name="Microbiol. Resour. Announc.">
        <title>Metagenome Sequencing to Explore Phylogenomics of Terrestrial Cyanobacteria.</title>
        <authorList>
            <person name="Ward R.D."/>
            <person name="Stajich J.E."/>
            <person name="Johansen J.R."/>
            <person name="Huntemann M."/>
            <person name="Clum A."/>
            <person name="Foster B."/>
            <person name="Foster B."/>
            <person name="Roux S."/>
            <person name="Palaniappan K."/>
            <person name="Varghese N."/>
            <person name="Mukherjee S."/>
            <person name="Reddy T.B.K."/>
            <person name="Daum C."/>
            <person name="Copeland A."/>
            <person name="Chen I.A."/>
            <person name="Ivanova N.N."/>
            <person name="Kyrpides N.C."/>
            <person name="Shapiro N."/>
            <person name="Eloe-Fadrosh E.A."/>
            <person name="Pietrasiak N."/>
        </authorList>
    </citation>
    <scope>NUCLEOTIDE SEQUENCE</scope>
    <source>
        <strain evidence="3">GSE-TBD4-15B</strain>
    </source>
</reference>
<organism evidence="3 4">
    <name type="scientific">Pegethrix bostrychoides GSE-TBD4-15B</name>
    <dbReference type="NCBI Taxonomy" id="2839662"/>
    <lineage>
        <taxon>Bacteria</taxon>
        <taxon>Bacillati</taxon>
        <taxon>Cyanobacteriota</taxon>
        <taxon>Cyanophyceae</taxon>
        <taxon>Oculatellales</taxon>
        <taxon>Oculatellaceae</taxon>
        <taxon>Pegethrix</taxon>
    </lineage>
</organism>
<sequence length="352" mass="36888">MLSPNDRIAILLHQGTQSSRGKTGLSLLRYSALPIVAVIDQDCAGGELASLTGIQRSVPIVASVAAALAYQPTALAIGLAPSGGALPQPWQQEVQQAVAAGLSVVNGLHTPMSEDPALTALLHDQAWIWDVRREPAGLTVGSAQARLLSCLRVLTVGTDMSIGKMSTSLELHRAARARGLKSRFLATGQTGLMLGEDGVPLDAVRIDFAAGAVEQLVMRYGSDYDILQIEGQGSLVNPASTATLPLLRGSQPTHLILVHRAGQTQIQSFPHITIPPLPQVIELYETVAAAGGAFAAAKITAIALNTHHLSQVAARQSIAAVEQETHLPCTDPIRFGAEPLLEAILAAPSARL</sequence>
<dbReference type="InterPro" id="IPR011669">
    <property type="entry name" value="DgcN-like"/>
</dbReference>
<dbReference type="InterPro" id="IPR035402">
    <property type="entry name" value="DgcN-like_N"/>
</dbReference>
<dbReference type="Proteomes" id="UP000707356">
    <property type="component" value="Unassembled WGS sequence"/>
</dbReference>
<gene>
    <name evidence="3" type="ORF">KME07_10440</name>
</gene>
<dbReference type="InterPro" id="IPR035086">
    <property type="entry name" value="DgcN-like_C"/>
</dbReference>
<reference evidence="3" key="1">
    <citation type="submission" date="2021-05" db="EMBL/GenBank/DDBJ databases">
        <authorList>
            <person name="Pietrasiak N."/>
            <person name="Ward R."/>
            <person name="Stajich J.E."/>
            <person name="Kurbessoian T."/>
        </authorList>
    </citation>
    <scope>NUCLEOTIDE SEQUENCE</scope>
    <source>
        <strain evidence="3">GSE-TBD4-15B</strain>
    </source>
</reference>
<feature type="domain" description="D-glutamate N-acetyltransferase-like N-terminal" evidence="2">
    <location>
        <begin position="42"/>
        <end position="133"/>
    </location>
</feature>
<evidence type="ECO:0000313" key="3">
    <source>
        <dbReference type="EMBL" id="MBW4465841.1"/>
    </source>
</evidence>
<evidence type="ECO:0000313" key="4">
    <source>
        <dbReference type="Proteomes" id="UP000707356"/>
    </source>
</evidence>
<dbReference type="Pfam" id="PF07755">
    <property type="entry name" value="DUF1611"/>
    <property type="match status" value="1"/>
</dbReference>
<evidence type="ECO:0000259" key="2">
    <source>
        <dbReference type="Pfam" id="PF17396"/>
    </source>
</evidence>
<name>A0A951U4V7_9CYAN</name>